<evidence type="ECO:0000313" key="5">
    <source>
        <dbReference type="EMBL" id="KAA0021935.1"/>
    </source>
</evidence>
<dbReference type="InterPro" id="IPR052336">
    <property type="entry name" value="MlaD_Phospholipid_Transporter"/>
</dbReference>
<dbReference type="EMBL" id="VLNY01000007">
    <property type="protein sequence ID" value="KAA0021935.1"/>
    <property type="molecule type" value="Genomic_DNA"/>
</dbReference>
<dbReference type="AlphaFoldDB" id="A0A5A7SBS8"/>
<feature type="region of interest" description="Disordered" evidence="1">
    <location>
        <begin position="390"/>
        <end position="411"/>
    </location>
</feature>
<dbReference type="Proteomes" id="UP000322244">
    <property type="component" value="Unassembled WGS sequence"/>
</dbReference>
<dbReference type="PROSITE" id="PS51257">
    <property type="entry name" value="PROKAR_LIPOPROTEIN"/>
    <property type="match status" value="1"/>
</dbReference>
<evidence type="ECO:0000259" key="3">
    <source>
        <dbReference type="Pfam" id="PF02470"/>
    </source>
</evidence>
<organism evidence="5 6">
    <name type="scientific">Antrihabitans cavernicola</name>
    <dbReference type="NCBI Taxonomy" id="2495913"/>
    <lineage>
        <taxon>Bacteria</taxon>
        <taxon>Bacillati</taxon>
        <taxon>Actinomycetota</taxon>
        <taxon>Actinomycetes</taxon>
        <taxon>Mycobacteriales</taxon>
        <taxon>Nocardiaceae</taxon>
        <taxon>Antrihabitans</taxon>
    </lineage>
</organism>
<dbReference type="Pfam" id="PF11887">
    <property type="entry name" value="Mce4_CUP1"/>
    <property type="match status" value="1"/>
</dbReference>
<dbReference type="InterPro" id="IPR024516">
    <property type="entry name" value="Mce_C"/>
</dbReference>
<gene>
    <name evidence="5" type="ORF">FOY51_16235</name>
</gene>
<dbReference type="Pfam" id="PF02470">
    <property type="entry name" value="MlaD"/>
    <property type="match status" value="1"/>
</dbReference>
<evidence type="ECO:0000256" key="2">
    <source>
        <dbReference type="SAM" id="SignalP"/>
    </source>
</evidence>
<feature type="chain" id="PRO_5038939838" evidence="2">
    <location>
        <begin position="25"/>
        <end position="411"/>
    </location>
</feature>
<keyword evidence="2" id="KW-0732">Signal</keyword>
<evidence type="ECO:0000313" key="6">
    <source>
        <dbReference type="Proteomes" id="UP000322244"/>
    </source>
</evidence>
<comment type="caution">
    <text evidence="5">The sequence shown here is derived from an EMBL/GenBank/DDBJ whole genome shotgun (WGS) entry which is preliminary data.</text>
</comment>
<proteinExistence type="predicted"/>
<reference evidence="5 6" key="1">
    <citation type="submission" date="2019-07" db="EMBL/GenBank/DDBJ databases">
        <title>Rhodococcus cavernicolus sp. nov., isolated from a cave.</title>
        <authorList>
            <person name="Lee S.D."/>
        </authorList>
    </citation>
    <scope>NUCLEOTIDE SEQUENCE [LARGE SCALE GENOMIC DNA]</scope>
    <source>
        <strain evidence="5 6">C1-24</strain>
    </source>
</reference>
<feature type="domain" description="Mce/MlaD" evidence="3">
    <location>
        <begin position="45"/>
        <end position="120"/>
    </location>
</feature>
<dbReference type="PANTHER" id="PTHR33371:SF15">
    <property type="entry name" value="LIPOPROTEIN LPRN"/>
    <property type="match status" value="1"/>
</dbReference>
<feature type="signal peptide" evidence="2">
    <location>
        <begin position="1"/>
        <end position="24"/>
    </location>
</feature>
<dbReference type="GO" id="GO:0005576">
    <property type="term" value="C:extracellular region"/>
    <property type="evidence" value="ECO:0007669"/>
    <property type="project" value="TreeGrafter"/>
</dbReference>
<evidence type="ECO:0000256" key="1">
    <source>
        <dbReference type="SAM" id="MobiDB-lite"/>
    </source>
</evidence>
<accession>A0A5A7SBS8</accession>
<dbReference type="InterPro" id="IPR005693">
    <property type="entry name" value="Mce"/>
</dbReference>
<name>A0A5A7SBS8_9NOCA</name>
<dbReference type="InterPro" id="IPR003399">
    <property type="entry name" value="Mce/MlaD"/>
</dbReference>
<dbReference type="NCBIfam" id="TIGR00996">
    <property type="entry name" value="Mtu_fam_mce"/>
    <property type="match status" value="1"/>
</dbReference>
<feature type="domain" description="Mammalian cell entry C-terminal" evidence="4">
    <location>
        <begin position="128"/>
        <end position="288"/>
    </location>
</feature>
<protein>
    <submittedName>
        <fullName evidence="5">MCE family protein</fullName>
    </submittedName>
</protein>
<evidence type="ECO:0000259" key="4">
    <source>
        <dbReference type="Pfam" id="PF11887"/>
    </source>
</evidence>
<feature type="compositionally biased region" description="Low complexity" evidence="1">
    <location>
        <begin position="390"/>
        <end position="405"/>
    </location>
</feature>
<keyword evidence="6" id="KW-1185">Reference proteome</keyword>
<dbReference type="PANTHER" id="PTHR33371">
    <property type="entry name" value="INTERMEMBRANE PHOSPHOLIPID TRANSPORT SYSTEM BINDING PROTEIN MLAD-RELATED"/>
    <property type="match status" value="1"/>
</dbReference>
<dbReference type="OrthoDB" id="9774928at2"/>
<sequence>MIGTRRHRLALACAAIALSLSLSGCEWTGLNSLPLPGTEGTGDGSYQVKIQMPNVTTLSQNSPVRVNDVTVGTVTGIEVQSWHALVTVSLNKGVQLPANATAKIGQTSLLGSNHVELAPPVDEKPVGTLEPGATIPIERAGAYPTTEQTLSSLSVVLNGGGLAQLQDITTELNKALDGRTSSVRDLIPQLNSLVTSLDQQRNDIVSALSGLDRLSGQFSDQRNVITDALDKIPPALTVLTGQRQNLTNALVSLGNLSDVASRVIDTSGDDLKANIKSLGPVLKELADSGNHLTDVLTIALTFPFPMKNLDHALKGDYANLMMSLDLTGPRLDSDLLTGTPLGGTLGGVEGILGSGAGVAGQAGNPVTGPLQTPAAAPPMAVPQPQIPGFPNIPGLPNIPGITTPLPGGGGR</sequence>
<dbReference type="RefSeq" id="WP_149431298.1">
    <property type="nucleotide sequence ID" value="NZ_VLNY01000007.1"/>
</dbReference>